<dbReference type="STRING" id="1664694.A0A0N0NKK5"/>
<comment type="subcellular location">
    <subcellularLocation>
        <location evidence="9">Mitochondrion membrane</location>
    </subcellularLocation>
</comment>
<evidence type="ECO:0000256" key="1">
    <source>
        <dbReference type="ARBA" id="ARBA00001974"/>
    </source>
</evidence>
<name>A0A0N0NKK5_9EURO</name>
<feature type="region of interest" description="Disordered" evidence="10">
    <location>
        <begin position="511"/>
        <end position="557"/>
    </location>
</feature>
<evidence type="ECO:0000256" key="7">
    <source>
        <dbReference type="ARBA" id="ARBA00023002"/>
    </source>
</evidence>
<gene>
    <name evidence="12" type="ORF">AB675_12037</name>
</gene>
<dbReference type="InterPro" id="IPR016167">
    <property type="entry name" value="FAD-bd_PCMH_sub1"/>
</dbReference>
<evidence type="ECO:0000256" key="2">
    <source>
        <dbReference type="ARBA" id="ARBA00005083"/>
    </source>
</evidence>
<evidence type="ECO:0000256" key="3">
    <source>
        <dbReference type="ARBA" id="ARBA00005466"/>
    </source>
</evidence>
<dbReference type="InterPro" id="IPR036318">
    <property type="entry name" value="FAD-bd_PCMH-like_sf"/>
</dbReference>
<dbReference type="Pfam" id="PF01565">
    <property type="entry name" value="FAD_binding_4"/>
    <property type="match status" value="1"/>
</dbReference>
<dbReference type="Gene3D" id="3.30.465.10">
    <property type="match status" value="1"/>
</dbReference>
<comment type="cofactor">
    <cofactor evidence="1 9">
        <name>FAD</name>
        <dbReference type="ChEBI" id="CHEBI:57692"/>
    </cofactor>
</comment>
<dbReference type="PROSITE" id="PS51387">
    <property type="entry name" value="FAD_PCMH"/>
    <property type="match status" value="1"/>
</dbReference>
<evidence type="ECO:0000256" key="5">
    <source>
        <dbReference type="ARBA" id="ARBA00022630"/>
    </source>
</evidence>
<comment type="similarity">
    <text evidence="3 9">Belongs to the oxygen-dependent FAD-linked oxidoreductase family.</text>
</comment>
<dbReference type="PANTHER" id="PTHR43762">
    <property type="entry name" value="L-GULONOLACTONE OXIDASE"/>
    <property type="match status" value="1"/>
</dbReference>
<dbReference type="GO" id="GO:0031966">
    <property type="term" value="C:mitochondrial membrane"/>
    <property type="evidence" value="ECO:0007669"/>
    <property type="project" value="UniProtKB-SubCell"/>
</dbReference>
<dbReference type="GO" id="GO:0071949">
    <property type="term" value="F:FAD binding"/>
    <property type="evidence" value="ECO:0007669"/>
    <property type="project" value="UniProtKB-UniRule"/>
</dbReference>
<dbReference type="Pfam" id="PF04030">
    <property type="entry name" value="ALO"/>
    <property type="match status" value="1"/>
</dbReference>
<dbReference type="PANTHER" id="PTHR43762:SF1">
    <property type="entry name" value="D-ARABINONO-1,4-LACTONE OXIDASE"/>
    <property type="match status" value="1"/>
</dbReference>
<protein>
    <recommendedName>
        <fullName evidence="4 9">D-arabinono-1,4-lactone oxidase</fullName>
        <shortName evidence="9">ALO</shortName>
        <ecNumber evidence="4 9">1.1.3.37</ecNumber>
    </recommendedName>
    <alternativeName>
        <fullName evidence="8 9">L-galactono-gamma-lactone oxidase</fullName>
    </alternativeName>
</protein>
<dbReference type="GeneID" id="28732816"/>
<dbReference type="Gene3D" id="3.30.43.10">
    <property type="entry name" value="Uridine Diphospho-n-acetylenolpyruvylglucosamine Reductase, domain 2"/>
    <property type="match status" value="1"/>
</dbReference>
<dbReference type="SUPFAM" id="SSF56176">
    <property type="entry name" value="FAD-binding/transporter-associated domain-like"/>
    <property type="match status" value="1"/>
</dbReference>
<reference evidence="12 13" key="1">
    <citation type="submission" date="2015-06" db="EMBL/GenBank/DDBJ databases">
        <title>Draft genome of the ant-associated black yeast Phialophora attae CBS 131958.</title>
        <authorList>
            <person name="Moreno L.F."/>
            <person name="Stielow B.J."/>
            <person name="de Hoog S."/>
            <person name="Vicente V.A."/>
            <person name="Weiss V.A."/>
            <person name="de Vries M."/>
            <person name="Cruz L.M."/>
            <person name="Souza E.M."/>
        </authorList>
    </citation>
    <scope>NUCLEOTIDE SEQUENCE [LARGE SCALE GENOMIC DNA]</scope>
    <source>
        <strain evidence="12 13">CBS 131958</strain>
    </source>
</reference>
<keyword evidence="6 9" id="KW-0274">FAD</keyword>
<keyword evidence="5 9" id="KW-0285">Flavoprotein</keyword>
<dbReference type="Gene3D" id="3.30.70.2520">
    <property type="match status" value="1"/>
</dbReference>
<dbReference type="OrthoDB" id="610608at2759"/>
<evidence type="ECO:0000256" key="9">
    <source>
        <dbReference type="RuleBase" id="RU367158"/>
    </source>
</evidence>
<dbReference type="EMBL" id="LFJN01000019">
    <property type="protein sequence ID" value="KPI38251.1"/>
    <property type="molecule type" value="Genomic_DNA"/>
</dbReference>
<dbReference type="InterPro" id="IPR030654">
    <property type="entry name" value="Sugar_lactone_oxidase"/>
</dbReference>
<evidence type="ECO:0000259" key="11">
    <source>
        <dbReference type="PROSITE" id="PS51387"/>
    </source>
</evidence>
<evidence type="ECO:0000256" key="8">
    <source>
        <dbReference type="ARBA" id="ARBA00033418"/>
    </source>
</evidence>
<keyword evidence="7 9" id="KW-0560">Oxidoreductase</keyword>
<dbReference type="InterPro" id="IPR006094">
    <property type="entry name" value="Oxid_FAD_bind_N"/>
</dbReference>
<evidence type="ECO:0000313" key="13">
    <source>
        <dbReference type="Proteomes" id="UP000038010"/>
    </source>
</evidence>
<comment type="catalytic activity">
    <reaction evidence="9">
        <text>D-arabinono-1,4-lactone + O2 = dehydro-D-arabinono-1,4-lactone + H2O2 + H(+)</text>
        <dbReference type="Rhea" id="RHEA:23756"/>
        <dbReference type="ChEBI" id="CHEBI:15378"/>
        <dbReference type="ChEBI" id="CHEBI:15379"/>
        <dbReference type="ChEBI" id="CHEBI:16240"/>
        <dbReference type="ChEBI" id="CHEBI:16292"/>
        <dbReference type="ChEBI" id="CHEBI:58277"/>
        <dbReference type="EC" id="1.1.3.37"/>
    </reaction>
</comment>
<evidence type="ECO:0000313" key="12">
    <source>
        <dbReference type="EMBL" id="KPI38251.1"/>
    </source>
</evidence>
<keyword evidence="13" id="KW-1185">Reference proteome</keyword>
<accession>A0A0N0NKK5</accession>
<sequence length="557" mass="62272">MAQTFFSKPEYFFQPSSVGELQKIVTLARRLRKRICVTGYGHSPSDITCTSSWLINLDKLNRILDVQLSGLVRFEAGISLCDLNLIDVQSVAGSIATGTHGSSLSHGLLSSSVTSLTLLLANSQLITCTPDKNPDLFRAALVSLGSLGIIVEITMQVIPDFNIAWTQTLHPLSSIIANWSKDLWTQQEYTRVWWMPYSSRAVIWSASHTTGPLRPPNTTFYGGKFGYYLYHNLLYLAHYAPPILPWVEWLIFGMQYGFKPGNFSMSAVEPARNGLKMDCLYSQFVNEWALPLSKGPEAITRLGAWINGDTRTANIPFSAKNLYVHCPIEVRVSNAQPASDVLARANGGVTPYLSPLARDEPTLYLNATLYRPYGKDPPCWKRYYEAFEWLMRDLGGKPHWAKNFSWTTKEEIRTMYGREMDYWLRVRREVDPDGMFLGEWHVRNLCVLEEDKESAEPPRAERVLRTSKLGKGYGDAVLWEGQVEGGDDTSSLPRAQPKIEGLLQGRTIETGVAAVGTESENATPSPPNTSASQESFDYMAKGEASVWTPREGDGVDL</sequence>
<evidence type="ECO:0000256" key="6">
    <source>
        <dbReference type="ARBA" id="ARBA00022827"/>
    </source>
</evidence>
<dbReference type="InterPro" id="IPR010031">
    <property type="entry name" value="FAD_lactone_oxidase-like"/>
</dbReference>
<dbReference type="InterPro" id="IPR016166">
    <property type="entry name" value="FAD-bd_PCMH"/>
</dbReference>
<dbReference type="AlphaFoldDB" id="A0A0N0NKK5"/>
<dbReference type="NCBIfam" id="TIGR01678">
    <property type="entry name" value="FAD_lactone_ox"/>
    <property type="match status" value="1"/>
</dbReference>
<dbReference type="EC" id="1.1.3.37" evidence="4 9"/>
<dbReference type="InterPro" id="IPR007173">
    <property type="entry name" value="ALO_C"/>
</dbReference>
<evidence type="ECO:0000256" key="10">
    <source>
        <dbReference type="SAM" id="MobiDB-lite"/>
    </source>
</evidence>
<dbReference type="Proteomes" id="UP000038010">
    <property type="component" value="Unassembled WGS sequence"/>
</dbReference>
<organism evidence="12 13">
    <name type="scientific">Cyphellophora attinorum</name>
    <dbReference type="NCBI Taxonomy" id="1664694"/>
    <lineage>
        <taxon>Eukaryota</taxon>
        <taxon>Fungi</taxon>
        <taxon>Dikarya</taxon>
        <taxon>Ascomycota</taxon>
        <taxon>Pezizomycotina</taxon>
        <taxon>Eurotiomycetes</taxon>
        <taxon>Chaetothyriomycetidae</taxon>
        <taxon>Chaetothyriales</taxon>
        <taxon>Cyphellophoraceae</taxon>
        <taxon>Cyphellophora</taxon>
    </lineage>
</organism>
<dbReference type="InterPro" id="IPR016169">
    <property type="entry name" value="FAD-bd_PCMH_sub2"/>
</dbReference>
<evidence type="ECO:0000256" key="4">
    <source>
        <dbReference type="ARBA" id="ARBA00013136"/>
    </source>
</evidence>
<comment type="caution">
    <text evidence="12">The sequence shown here is derived from an EMBL/GenBank/DDBJ whole genome shotgun (WGS) entry which is preliminary data.</text>
</comment>
<feature type="domain" description="FAD-binding PCMH-type" evidence="11">
    <location>
        <begin position="5"/>
        <end position="160"/>
    </location>
</feature>
<comment type="pathway">
    <text evidence="2 9">Cofactor biosynthesis; D-erythroascorbate biosynthesis; dehydro-D-arabinono-1,4-lactone from D-arabinose: step 2/2.</text>
</comment>
<dbReference type="GO" id="GO:0003885">
    <property type="term" value="F:D-arabinono-1,4-lactone oxidase activity"/>
    <property type="evidence" value="ECO:0007669"/>
    <property type="project" value="UniProtKB-UniRule"/>
</dbReference>
<keyword evidence="9" id="KW-0496">Mitochondrion</keyword>
<feature type="compositionally biased region" description="Polar residues" evidence="10">
    <location>
        <begin position="518"/>
        <end position="535"/>
    </location>
</feature>
<dbReference type="RefSeq" id="XP_017998214.1">
    <property type="nucleotide sequence ID" value="XM_018140935.1"/>
</dbReference>
<dbReference type="UniPathway" id="UPA00771">
    <property type="reaction ID" value="UER00766"/>
</dbReference>
<dbReference type="VEuPathDB" id="FungiDB:AB675_12037"/>
<proteinExistence type="inferred from homology"/>